<feature type="region of interest" description="Disordered" evidence="1">
    <location>
        <begin position="71"/>
        <end position="110"/>
    </location>
</feature>
<accession>A0A1R3VHT3</accession>
<sequence length="132" mass="13969">MIDVEAIKLRYDSIRPLLDERGRRRFAAAEALSAGWGGIAAVSAATGIARSTIGYGLRELRGTVPDTAALSGVRRKGAGRKPFADRPDARQRSGKACGAATRGDPMSPLKWTSKSLRNLASGLRAMGSSGWL</sequence>
<evidence type="ECO:0008006" key="4">
    <source>
        <dbReference type="Google" id="ProtNLM"/>
    </source>
</evidence>
<gene>
    <name evidence="2" type="ORF">BQ8794_70312</name>
</gene>
<proteinExistence type="predicted"/>
<evidence type="ECO:0000313" key="3">
    <source>
        <dbReference type="Proteomes" id="UP000188388"/>
    </source>
</evidence>
<evidence type="ECO:0000256" key="1">
    <source>
        <dbReference type="SAM" id="MobiDB-lite"/>
    </source>
</evidence>
<dbReference type="Proteomes" id="UP000188388">
    <property type="component" value="Unassembled WGS sequence"/>
</dbReference>
<name>A0A1R3VHT3_9HYPH</name>
<evidence type="ECO:0000313" key="2">
    <source>
        <dbReference type="EMBL" id="SIT59382.1"/>
    </source>
</evidence>
<feature type="compositionally biased region" description="Basic and acidic residues" evidence="1">
    <location>
        <begin position="82"/>
        <end position="91"/>
    </location>
</feature>
<protein>
    <recommendedName>
        <fullName evidence="4">Transposase</fullName>
    </recommendedName>
</protein>
<organism evidence="2 3">
    <name type="scientific">Mesorhizobium prunaredense</name>
    <dbReference type="NCBI Taxonomy" id="1631249"/>
    <lineage>
        <taxon>Bacteria</taxon>
        <taxon>Pseudomonadati</taxon>
        <taxon>Pseudomonadota</taxon>
        <taxon>Alphaproteobacteria</taxon>
        <taxon>Hyphomicrobiales</taxon>
        <taxon>Phyllobacteriaceae</taxon>
        <taxon>Mesorhizobium</taxon>
    </lineage>
</organism>
<dbReference type="EMBL" id="FTPD01000067">
    <property type="protein sequence ID" value="SIT59382.1"/>
    <property type="molecule type" value="Genomic_DNA"/>
</dbReference>
<keyword evidence="3" id="KW-1185">Reference proteome</keyword>
<dbReference type="STRING" id="1631249.BQ8794_70312"/>
<dbReference type="AlphaFoldDB" id="A0A1R3VHT3"/>
<reference evidence="3" key="1">
    <citation type="submission" date="2017-01" db="EMBL/GenBank/DDBJ databases">
        <authorList>
            <person name="Brunel B."/>
        </authorList>
    </citation>
    <scope>NUCLEOTIDE SEQUENCE [LARGE SCALE GENOMIC DNA]</scope>
</reference>